<protein>
    <submittedName>
        <fullName evidence="2">Uncharacterized protein</fullName>
    </submittedName>
</protein>
<reference evidence="2" key="1">
    <citation type="submission" date="2014-09" db="EMBL/GenBank/DDBJ databases">
        <authorList>
            <person name="Magalhaes I.L.F."/>
            <person name="Oliveira U."/>
            <person name="Santos F.R."/>
            <person name="Vidigal T.H.D.A."/>
            <person name="Brescovit A.D."/>
            <person name="Santos A.J."/>
        </authorList>
    </citation>
    <scope>NUCLEOTIDE SEQUENCE</scope>
    <source>
        <tissue evidence="2">Shoot tissue taken approximately 20 cm above the soil surface</tissue>
    </source>
</reference>
<feature type="compositionally biased region" description="Basic and acidic residues" evidence="1">
    <location>
        <begin position="82"/>
        <end position="92"/>
    </location>
</feature>
<dbReference type="EMBL" id="GBRH01226507">
    <property type="protein sequence ID" value="JAD71388.1"/>
    <property type="molecule type" value="Transcribed_RNA"/>
</dbReference>
<evidence type="ECO:0000256" key="1">
    <source>
        <dbReference type="SAM" id="MobiDB-lite"/>
    </source>
</evidence>
<dbReference type="AlphaFoldDB" id="A0A0A9CAA2"/>
<accession>A0A0A9CAA2</accession>
<proteinExistence type="predicted"/>
<evidence type="ECO:0000313" key="2">
    <source>
        <dbReference type="EMBL" id="JAD71388.1"/>
    </source>
</evidence>
<organism evidence="2">
    <name type="scientific">Arundo donax</name>
    <name type="common">Giant reed</name>
    <name type="synonym">Donax arundinaceus</name>
    <dbReference type="NCBI Taxonomy" id="35708"/>
    <lineage>
        <taxon>Eukaryota</taxon>
        <taxon>Viridiplantae</taxon>
        <taxon>Streptophyta</taxon>
        <taxon>Embryophyta</taxon>
        <taxon>Tracheophyta</taxon>
        <taxon>Spermatophyta</taxon>
        <taxon>Magnoliopsida</taxon>
        <taxon>Liliopsida</taxon>
        <taxon>Poales</taxon>
        <taxon>Poaceae</taxon>
        <taxon>PACMAD clade</taxon>
        <taxon>Arundinoideae</taxon>
        <taxon>Arundineae</taxon>
        <taxon>Arundo</taxon>
    </lineage>
</organism>
<reference evidence="2" key="2">
    <citation type="journal article" date="2015" name="Data Brief">
        <title>Shoot transcriptome of the giant reed, Arundo donax.</title>
        <authorList>
            <person name="Barrero R.A."/>
            <person name="Guerrero F.D."/>
            <person name="Moolhuijzen P."/>
            <person name="Goolsby J.A."/>
            <person name="Tidwell J."/>
            <person name="Bellgard S.E."/>
            <person name="Bellgard M.I."/>
        </authorList>
    </citation>
    <scope>NUCLEOTIDE SEQUENCE</scope>
    <source>
        <tissue evidence="2">Shoot tissue taken approximately 20 cm above the soil surface</tissue>
    </source>
</reference>
<name>A0A0A9CAA2_ARUDO</name>
<feature type="region of interest" description="Disordered" evidence="1">
    <location>
        <begin position="31"/>
        <end position="92"/>
    </location>
</feature>
<sequence length="92" mass="9638">MRPAAVVAHAPCGSYRRRSSRGSCSHRACVADPPPMWPPSSADPVVVGPASAAQEPRPADHLHTNPPAPWAARTAGHASGARARDTDGEQRK</sequence>